<dbReference type="Gene3D" id="1.20.5.170">
    <property type="match status" value="1"/>
</dbReference>
<protein>
    <recommendedName>
        <fullName evidence="8">BZIP domain-containing protein</fullName>
    </recommendedName>
</protein>
<evidence type="ECO:0000256" key="7">
    <source>
        <dbReference type="SAM" id="Coils"/>
    </source>
</evidence>
<evidence type="ECO:0000256" key="3">
    <source>
        <dbReference type="ARBA" id="ARBA00023159"/>
    </source>
</evidence>
<dbReference type="GO" id="GO:0090575">
    <property type="term" value="C:RNA polymerase II transcription regulator complex"/>
    <property type="evidence" value="ECO:0007669"/>
    <property type="project" value="TreeGrafter"/>
</dbReference>
<evidence type="ECO:0000256" key="2">
    <source>
        <dbReference type="ARBA" id="ARBA00023015"/>
    </source>
</evidence>
<feature type="domain" description="BZIP" evidence="8">
    <location>
        <begin position="244"/>
        <end position="259"/>
    </location>
</feature>
<dbReference type="InterPro" id="IPR046347">
    <property type="entry name" value="bZIP_sf"/>
</dbReference>
<dbReference type="GO" id="GO:0000976">
    <property type="term" value="F:transcription cis-regulatory region binding"/>
    <property type="evidence" value="ECO:0007669"/>
    <property type="project" value="InterPro"/>
</dbReference>
<proteinExistence type="inferred from homology"/>
<sequence length="301" mass="34239">MFMQRKMNNQSLNFQPILISHPMTRDSETQKNMTSKDFTPKHAEFVKEENKPDFHTIPVSSPNVILPQIQLPKIATLEEPSFESRTGSITDQSARRNSVNVGNLCDDVPNYSGPHVPRPVAVQNLIPPSLPRLNAYQFRPQLIDANSNYQFSPKQYTPTSIPPHTSYEPSFTTAPTFTNLPAASYFPSNSTPTTRKNSLTMTSLTEESRRVSVSLSEPVYNEGEKYNLDGQLIGKTGKPLRNTKRAAQNRSAQKAFRHRREKYIKNLEEKSKIFDGLVKENDELKKMIDLLNAKIKEEKQE</sequence>
<comment type="similarity">
    <text evidence="6">Belongs to the bZIP family. YAP subfamily.</text>
</comment>
<dbReference type="GO" id="GO:0001228">
    <property type="term" value="F:DNA-binding transcription activator activity, RNA polymerase II-specific"/>
    <property type="evidence" value="ECO:0007669"/>
    <property type="project" value="TreeGrafter"/>
</dbReference>
<evidence type="ECO:0000256" key="4">
    <source>
        <dbReference type="ARBA" id="ARBA00023163"/>
    </source>
</evidence>
<evidence type="ECO:0000256" key="6">
    <source>
        <dbReference type="ARBA" id="ARBA00038132"/>
    </source>
</evidence>
<evidence type="ECO:0000313" key="10">
    <source>
        <dbReference type="Proteomes" id="UP001162090"/>
    </source>
</evidence>
<dbReference type="PANTHER" id="PTHR40621:SF6">
    <property type="entry name" value="AP-1-LIKE TRANSCRIPTION FACTOR YAP1-RELATED"/>
    <property type="match status" value="1"/>
</dbReference>
<evidence type="ECO:0000259" key="8">
    <source>
        <dbReference type="PROSITE" id="PS00036"/>
    </source>
</evidence>
<dbReference type="AlphaFoldDB" id="A0AA35JK06"/>
<dbReference type="EMBL" id="OX365919">
    <property type="protein sequence ID" value="CAI4063922.1"/>
    <property type="molecule type" value="Genomic_DNA"/>
</dbReference>
<keyword evidence="7" id="KW-0175">Coiled coil</keyword>
<accession>A0AA35JK06</accession>
<dbReference type="InterPro" id="IPR004827">
    <property type="entry name" value="bZIP"/>
</dbReference>
<keyword evidence="2" id="KW-0805">Transcription regulation</keyword>
<name>A0AA35JK06_SACUV</name>
<feature type="coiled-coil region" evidence="7">
    <location>
        <begin position="274"/>
        <end position="301"/>
    </location>
</feature>
<dbReference type="CDD" id="cd14688">
    <property type="entry name" value="bZIP_YAP"/>
    <property type="match status" value="1"/>
</dbReference>
<dbReference type="InterPro" id="IPR050936">
    <property type="entry name" value="AP-1-like"/>
</dbReference>
<dbReference type="SUPFAM" id="SSF57959">
    <property type="entry name" value="Leucine zipper domain"/>
    <property type="match status" value="1"/>
</dbReference>
<keyword evidence="5" id="KW-0539">Nucleus</keyword>
<evidence type="ECO:0000256" key="5">
    <source>
        <dbReference type="ARBA" id="ARBA00023242"/>
    </source>
</evidence>
<evidence type="ECO:0000313" key="9">
    <source>
        <dbReference type="EMBL" id="CAI4063922.1"/>
    </source>
</evidence>
<dbReference type="Pfam" id="PF00170">
    <property type="entry name" value="bZIP_1"/>
    <property type="match status" value="1"/>
</dbReference>
<reference evidence="9" key="1">
    <citation type="submission" date="2022-10" db="EMBL/GenBank/DDBJ databases">
        <authorList>
            <person name="Byrne P K."/>
        </authorList>
    </citation>
    <scope>NUCLEOTIDE SEQUENCE</scope>
    <source>
        <strain evidence="9">CBS7001</strain>
    </source>
</reference>
<dbReference type="PROSITE" id="PS00036">
    <property type="entry name" value="BZIP_BASIC"/>
    <property type="match status" value="1"/>
</dbReference>
<keyword evidence="3" id="KW-0010">Activator</keyword>
<organism evidence="9 10">
    <name type="scientific">Saccharomyces uvarum</name>
    <name type="common">Yeast</name>
    <name type="synonym">Saccharomyces bayanus var. uvarum</name>
    <dbReference type="NCBI Taxonomy" id="230603"/>
    <lineage>
        <taxon>Eukaryota</taxon>
        <taxon>Fungi</taxon>
        <taxon>Dikarya</taxon>
        <taxon>Ascomycota</taxon>
        <taxon>Saccharomycotina</taxon>
        <taxon>Saccharomycetes</taxon>
        <taxon>Saccharomycetales</taxon>
        <taxon>Saccharomycetaceae</taxon>
        <taxon>Saccharomyces</taxon>
    </lineage>
</organism>
<dbReference type="PANTHER" id="PTHR40621">
    <property type="entry name" value="TRANSCRIPTION FACTOR KAPC-RELATED"/>
    <property type="match status" value="1"/>
</dbReference>
<evidence type="ECO:0000256" key="1">
    <source>
        <dbReference type="ARBA" id="ARBA00004123"/>
    </source>
</evidence>
<dbReference type="Proteomes" id="UP001162090">
    <property type="component" value="Chromosome 8"/>
</dbReference>
<keyword evidence="4" id="KW-0804">Transcription</keyword>
<gene>
    <name evidence="9" type="primary">SUVC08G0720</name>
    <name evidence="9" type="ORF">SUVC_08G0720</name>
</gene>
<comment type="subcellular location">
    <subcellularLocation>
        <location evidence="1">Nucleus</location>
    </subcellularLocation>
</comment>